<dbReference type="AlphaFoldDB" id="A0A2P7YNI8"/>
<proteinExistence type="predicted"/>
<protein>
    <submittedName>
        <fullName evidence="1">Uncharacterized protein</fullName>
    </submittedName>
</protein>
<dbReference type="VEuPathDB" id="FungiDB:C7M61_003242"/>
<dbReference type="RefSeq" id="XP_024713073.1">
    <property type="nucleotide sequence ID" value="XM_024858586.1"/>
</dbReference>
<dbReference type="EMBL" id="PYFQ01000008">
    <property type="protein sequence ID" value="PSK37538.1"/>
    <property type="molecule type" value="Genomic_DNA"/>
</dbReference>
<keyword evidence="2" id="KW-1185">Reference proteome</keyword>
<evidence type="ECO:0000313" key="1">
    <source>
        <dbReference type="EMBL" id="PSK37538.1"/>
    </source>
</evidence>
<comment type="caution">
    <text evidence="1">The sequence shown here is derived from an EMBL/GenBank/DDBJ whole genome shotgun (WGS) entry which is preliminary data.</text>
</comment>
<gene>
    <name evidence="1" type="ORF">C7M61_003242</name>
</gene>
<organism evidence="1 2">
    <name type="scientific">Candidozyma pseudohaemuli</name>
    <dbReference type="NCBI Taxonomy" id="418784"/>
    <lineage>
        <taxon>Eukaryota</taxon>
        <taxon>Fungi</taxon>
        <taxon>Dikarya</taxon>
        <taxon>Ascomycota</taxon>
        <taxon>Saccharomycotina</taxon>
        <taxon>Pichiomycetes</taxon>
        <taxon>Metschnikowiaceae</taxon>
        <taxon>Candidozyma</taxon>
    </lineage>
</organism>
<dbReference type="Proteomes" id="UP000241107">
    <property type="component" value="Unassembled WGS sequence"/>
</dbReference>
<evidence type="ECO:0000313" key="2">
    <source>
        <dbReference type="Proteomes" id="UP000241107"/>
    </source>
</evidence>
<accession>A0A2P7YNI8</accession>
<name>A0A2P7YNI8_9ASCO</name>
<dbReference type="OrthoDB" id="10335166at2759"/>
<dbReference type="GeneID" id="36566631"/>
<sequence length="610" mass="69560">MTPFYLIDDHCNESKFQKWVADQIENDSLNYSSHDTHTYWLNGKNWKLTTIELRELPLIDDNSAIEKARQAEGTMDLGQGPNLEDGKIRVLYSTLRFKQLLMEPCPDKYENTNVWEMKCLHTVDERVPLEFGVTKPKDGYVLWLEPYGEDTEPVFLKVAAEYYTPNEFRSSSNANVVSAGASLSTFLNVRLKQSNAFLCRCQGKVSITNVVVKLHETTRCIVPHNGGFGIQEDTRSATLKDTKITNCCLDHSTFTNKGASFFKYMDLDHYNCNLPNLGPTFHSQNCSRTYTLEIQVTFRCNSEKRCSLTSALKIDLDVALKDHNTDLKALEQVQKRQDYLSVKVLKLSSNIMNDVAGIMARQLQSMESWCLGYHACTIAMGEYALVVTTIFLPDKLKKQLFNGSWPCKQVAFSNEPRLVLSNGEWRFEGPVQGNIDQLILSPFLAISRVTKLGCGISMGAYWPSCTRIPDGRAVPGEDLYNLIEVYINGTRLTKSITLETIKVDLIQHTTQRTANGSQAQKKKTFSLCKKHINIHRVLQWKLELDMSLGKFWRLDNNLLNCKIPNVPPSLLSSSVHRTYSVKIRILFYGLRPDKYHLTRYVELPINQKEK</sequence>
<reference evidence="1 2" key="1">
    <citation type="submission" date="2018-03" db="EMBL/GenBank/DDBJ databases">
        <title>Candida pseudohaemulonii genome assembly and annotation.</title>
        <authorList>
            <person name="Munoz J.F."/>
            <person name="Gade L.G."/>
            <person name="Chow N.A."/>
            <person name="Litvintseva A.P."/>
            <person name="Loparev V.N."/>
            <person name="Cuomo C.A."/>
        </authorList>
    </citation>
    <scope>NUCLEOTIDE SEQUENCE [LARGE SCALE GENOMIC DNA]</scope>
    <source>
        <strain evidence="1 2">B12108</strain>
    </source>
</reference>